<evidence type="ECO:0000256" key="6">
    <source>
        <dbReference type="ARBA" id="ARBA00023065"/>
    </source>
</evidence>
<comment type="subcellular location">
    <subcellularLocation>
        <location evidence="1">Membrane</location>
        <topology evidence="1">Multi-pass membrane protein</topology>
    </subcellularLocation>
</comment>
<dbReference type="PANTHER" id="PTHR11003:SF104">
    <property type="entry name" value="POTASSIUM CHANNEL SUBFAMILY K MEMBER 16"/>
    <property type="match status" value="1"/>
</dbReference>
<dbReference type="SUPFAM" id="SSF81324">
    <property type="entry name" value="Voltage-gated potassium channels"/>
    <property type="match status" value="1"/>
</dbReference>
<dbReference type="InterPro" id="IPR013099">
    <property type="entry name" value="K_chnl_dom"/>
</dbReference>
<evidence type="ECO:0000259" key="10">
    <source>
        <dbReference type="Pfam" id="PF07885"/>
    </source>
</evidence>
<evidence type="ECO:0000256" key="3">
    <source>
        <dbReference type="ARBA" id="ARBA00022692"/>
    </source>
</evidence>
<dbReference type="Proteomes" id="UP000233160">
    <property type="component" value="Unassembled WGS sequence"/>
</dbReference>
<dbReference type="Ensembl" id="ENSPCOT00000037415.1">
    <property type="protein sequence ID" value="ENSPCOP00000026653.1"/>
    <property type="gene ID" value="ENSPCOG00000025727.1"/>
</dbReference>
<evidence type="ECO:0000256" key="2">
    <source>
        <dbReference type="ARBA" id="ARBA00022448"/>
    </source>
</evidence>
<evidence type="ECO:0000256" key="4">
    <source>
        <dbReference type="ARBA" id="ARBA00022958"/>
    </source>
</evidence>
<evidence type="ECO:0000256" key="8">
    <source>
        <dbReference type="ARBA" id="ARBA00023303"/>
    </source>
</evidence>
<evidence type="ECO:0000313" key="12">
    <source>
        <dbReference type="Proteomes" id="UP000233160"/>
    </source>
</evidence>
<dbReference type="InterPro" id="IPR003280">
    <property type="entry name" value="2pore_dom_K_chnl"/>
</dbReference>
<reference evidence="11" key="2">
    <citation type="submission" date="2025-09" db="UniProtKB">
        <authorList>
            <consortium name="Ensembl"/>
        </authorList>
    </citation>
    <scope>IDENTIFICATION</scope>
</reference>
<dbReference type="GO" id="GO:0015271">
    <property type="term" value="F:outward rectifier potassium channel activity"/>
    <property type="evidence" value="ECO:0007669"/>
    <property type="project" value="TreeGrafter"/>
</dbReference>
<dbReference type="GO" id="GO:0005886">
    <property type="term" value="C:plasma membrane"/>
    <property type="evidence" value="ECO:0007669"/>
    <property type="project" value="TreeGrafter"/>
</dbReference>
<keyword evidence="4" id="KW-0630">Potassium</keyword>
<dbReference type="GO" id="GO:0022841">
    <property type="term" value="F:potassium ion leak channel activity"/>
    <property type="evidence" value="ECO:0007669"/>
    <property type="project" value="TreeGrafter"/>
</dbReference>
<dbReference type="GeneTree" id="ENSGT00940000159813"/>
<proteinExistence type="predicted"/>
<feature type="domain" description="Potassium channel" evidence="10">
    <location>
        <begin position="96"/>
        <end position="136"/>
    </location>
</feature>
<keyword evidence="6" id="KW-0406">Ion transport</keyword>
<evidence type="ECO:0000256" key="7">
    <source>
        <dbReference type="ARBA" id="ARBA00023136"/>
    </source>
</evidence>
<keyword evidence="12" id="KW-1185">Reference proteome</keyword>
<keyword evidence="2" id="KW-0813">Transport</keyword>
<reference evidence="11" key="1">
    <citation type="submission" date="2025-08" db="UniProtKB">
        <authorList>
            <consortium name="Ensembl"/>
        </authorList>
    </citation>
    <scope>IDENTIFICATION</scope>
</reference>
<organism evidence="11 12">
    <name type="scientific">Propithecus coquereli</name>
    <name type="common">Coquerel's sifaka</name>
    <name type="synonym">Propithecus verreauxi coquereli</name>
    <dbReference type="NCBI Taxonomy" id="379532"/>
    <lineage>
        <taxon>Eukaryota</taxon>
        <taxon>Metazoa</taxon>
        <taxon>Chordata</taxon>
        <taxon>Craniata</taxon>
        <taxon>Vertebrata</taxon>
        <taxon>Euteleostomi</taxon>
        <taxon>Mammalia</taxon>
        <taxon>Eutheria</taxon>
        <taxon>Euarchontoglires</taxon>
        <taxon>Primates</taxon>
        <taxon>Strepsirrhini</taxon>
        <taxon>Lemuriformes</taxon>
        <taxon>Indriidae</taxon>
        <taxon>Propithecus</taxon>
    </lineage>
</organism>
<keyword evidence="8" id="KW-0407">Ion channel</keyword>
<evidence type="ECO:0000256" key="5">
    <source>
        <dbReference type="ARBA" id="ARBA00022989"/>
    </source>
</evidence>
<dbReference type="STRING" id="379532.ENSPCOP00000026653"/>
<keyword evidence="3 9" id="KW-0812">Transmembrane</keyword>
<accession>A0A2K6GK94</accession>
<feature type="transmembrane region" description="Helical" evidence="9">
    <location>
        <begin position="112"/>
        <end position="130"/>
    </location>
</feature>
<evidence type="ECO:0000256" key="1">
    <source>
        <dbReference type="ARBA" id="ARBA00004141"/>
    </source>
</evidence>
<evidence type="ECO:0000256" key="9">
    <source>
        <dbReference type="SAM" id="Phobius"/>
    </source>
</evidence>
<dbReference type="AlphaFoldDB" id="A0A2K6GK94"/>
<dbReference type="PANTHER" id="PTHR11003">
    <property type="entry name" value="POTASSIUM CHANNEL, SUBFAMILY K"/>
    <property type="match status" value="1"/>
</dbReference>
<feature type="transmembrane region" description="Helical" evidence="9">
    <location>
        <begin position="81"/>
        <end position="106"/>
    </location>
</feature>
<dbReference type="GO" id="GO:0030322">
    <property type="term" value="P:stabilization of membrane potential"/>
    <property type="evidence" value="ECO:0007669"/>
    <property type="project" value="TreeGrafter"/>
</dbReference>
<keyword evidence="7 9" id="KW-0472">Membrane</keyword>
<dbReference type="Pfam" id="PF07885">
    <property type="entry name" value="Ion_trans_2"/>
    <property type="match status" value="1"/>
</dbReference>
<keyword evidence="5 9" id="KW-1133">Transmembrane helix</keyword>
<dbReference type="Gene3D" id="1.10.287.70">
    <property type="match status" value="1"/>
</dbReference>
<protein>
    <recommendedName>
        <fullName evidence="10">Potassium channel domain-containing protein</fullName>
    </recommendedName>
</protein>
<sequence>PCHLPQVIKEAWVKGVNPKGNSTNPATGTSAAVSSLQAPSAEQGGAWLHAALLPSPPQTPGPVQPRSLSSGLRGRLPPSQLLQVLGLALFLVVETLVILIFPPLVFSHVEGWSFSGGFYFAFITLSTIGFRDYVVARLCREEAPGRRRGSTAAGGIQLTPRTF</sequence>
<name>A0A2K6GK94_PROCO</name>
<evidence type="ECO:0000313" key="11">
    <source>
        <dbReference type="Ensembl" id="ENSPCOP00000026653.1"/>
    </source>
</evidence>